<dbReference type="PANTHER" id="PTHR33086">
    <property type="entry name" value="OS05G0468200 PROTEIN-RELATED"/>
    <property type="match status" value="1"/>
</dbReference>
<dbReference type="EMBL" id="KD243315">
    <property type="protein sequence ID" value="EMS49443.1"/>
    <property type="molecule type" value="Genomic_DNA"/>
</dbReference>
<feature type="compositionally biased region" description="Low complexity" evidence="1">
    <location>
        <begin position="399"/>
        <end position="418"/>
    </location>
</feature>
<dbReference type="PANTHER" id="PTHR33086:SF43">
    <property type="entry name" value="DUF1618 DOMAIN-CONTAINING PROTEIN"/>
    <property type="match status" value="1"/>
</dbReference>
<sequence length="444" mass="48496">MAPPMVLLKRHVDFSHDVVAVPIPSPCPWGASNKETSDAVIEYLRALKARAVVASPPQLSSLRILPPPNSAPLLGLRSSHISSAEKNMVALYAGGYRPGAETFAEMGAYLIYDARDGSLSVIPPIPSHDEYMAMGHQSAVVMCDATGGGYLLAELVWVMPGFSRAAVWLWESSAKEWVLKPGCLPLPPNIAMYSSIHSCFSYRGSTFCWVDLHQGMVLCDLHQGCKLSFIELPQGRPNYDASDYPGGLCAEEFRSVACVRGSIKFLAFNKFVERKPGEEYGLTVWTLYPDHPGWSISYQCSIQDIWANTNYQSAVRTDDRITRGVMPLSQKKKDSSSKEKKKKKKGDRVPPSNYSPCAFIFPGTPPTTCSVMGKEPRDALKKEGVYSPDDLKEGGDPNRQQNTEASAQQQQNQASRTTGSAPAPGRGLADVTAPSSSLLLPHRI</sequence>
<feature type="compositionally biased region" description="Basic and acidic residues" evidence="1">
    <location>
        <begin position="385"/>
        <end position="396"/>
    </location>
</feature>
<dbReference type="eggNOG" id="ENOG502R3CI">
    <property type="taxonomic scope" value="Eukaryota"/>
</dbReference>
<dbReference type="InterPro" id="IPR011676">
    <property type="entry name" value="DUF1618"/>
</dbReference>
<dbReference type="Pfam" id="PF07762">
    <property type="entry name" value="DUF1618"/>
    <property type="match status" value="1"/>
</dbReference>
<evidence type="ECO:0000259" key="2">
    <source>
        <dbReference type="Pfam" id="PF07762"/>
    </source>
</evidence>
<dbReference type="OMA" id="DEYMAMG"/>
<evidence type="ECO:0000313" key="3">
    <source>
        <dbReference type="EMBL" id="EMS49443.1"/>
    </source>
</evidence>
<proteinExistence type="predicted"/>
<dbReference type="AlphaFoldDB" id="M7YGF8"/>
<dbReference type="STRING" id="4572.M7YGF8"/>
<evidence type="ECO:0000256" key="1">
    <source>
        <dbReference type="SAM" id="MobiDB-lite"/>
    </source>
</evidence>
<feature type="region of interest" description="Disordered" evidence="1">
    <location>
        <begin position="322"/>
        <end position="357"/>
    </location>
</feature>
<accession>M7YGF8</accession>
<name>M7YGF8_TRIUA</name>
<gene>
    <name evidence="3" type="ORF">TRIUR3_32132</name>
</gene>
<feature type="region of interest" description="Disordered" evidence="1">
    <location>
        <begin position="385"/>
        <end position="444"/>
    </location>
</feature>
<organism evidence="3">
    <name type="scientific">Triticum urartu</name>
    <name type="common">Red wild einkorn</name>
    <name type="synonym">Crithodium urartu</name>
    <dbReference type="NCBI Taxonomy" id="4572"/>
    <lineage>
        <taxon>Eukaryota</taxon>
        <taxon>Viridiplantae</taxon>
        <taxon>Streptophyta</taxon>
        <taxon>Embryophyta</taxon>
        <taxon>Tracheophyta</taxon>
        <taxon>Spermatophyta</taxon>
        <taxon>Magnoliopsida</taxon>
        <taxon>Liliopsida</taxon>
        <taxon>Poales</taxon>
        <taxon>Poaceae</taxon>
        <taxon>BOP clade</taxon>
        <taxon>Pooideae</taxon>
        <taxon>Triticodae</taxon>
        <taxon>Triticeae</taxon>
        <taxon>Triticinae</taxon>
        <taxon>Triticum</taxon>
    </lineage>
</organism>
<feature type="domain" description="DUF1618" evidence="2">
    <location>
        <begin position="209"/>
        <end position="311"/>
    </location>
</feature>
<reference evidence="3" key="1">
    <citation type="journal article" date="2013" name="Nature">
        <title>Draft genome of the wheat A-genome progenitor Triticum urartu.</title>
        <authorList>
            <person name="Ling H.Q."/>
            <person name="Zhao S."/>
            <person name="Liu D."/>
            <person name="Wang J."/>
            <person name="Sun H."/>
            <person name="Zhang C."/>
            <person name="Fan H."/>
            <person name="Li D."/>
            <person name="Dong L."/>
            <person name="Tao Y."/>
            <person name="Gao C."/>
            <person name="Wu H."/>
            <person name="Li Y."/>
            <person name="Cui Y."/>
            <person name="Guo X."/>
            <person name="Zheng S."/>
            <person name="Wang B."/>
            <person name="Yu K."/>
            <person name="Liang Q."/>
            <person name="Yang W."/>
            <person name="Lou X."/>
            <person name="Chen J."/>
            <person name="Feng M."/>
            <person name="Jian J."/>
            <person name="Zhang X."/>
            <person name="Luo G."/>
            <person name="Jiang Y."/>
            <person name="Liu J."/>
            <person name="Wang Z."/>
            <person name="Sha Y."/>
            <person name="Zhang B."/>
            <person name="Wu H."/>
            <person name="Tang D."/>
            <person name="Shen Q."/>
            <person name="Xue P."/>
            <person name="Zou S."/>
            <person name="Wang X."/>
            <person name="Liu X."/>
            <person name="Wang F."/>
            <person name="Yang Y."/>
            <person name="An X."/>
            <person name="Dong Z."/>
            <person name="Zhang K."/>
            <person name="Zhang X."/>
            <person name="Luo M.C."/>
            <person name="Dvorak J."/>
            <person name="Tong Y."/>
            <person name="Wang J."/>
            <person name="Yang H."/>
            <person name="Li Z."/>
            <person name="Wang D."/>
            <person name="Zhang A."/>
            <person name="Wang J."/>
        </authorList>
    </citation>
    <scope>NUCLEOTIDE SEQUENCE</scope>
</reference>
<protein>
    <recommendedName>
        <fullName evidence="2">DUF1618 domain-containing protein</fullName>
    </recommendedName>
</protein>